<accession>A0A067JZK0</accession>
<protein>
    <submittedName>
        <fullName evidence="2">Uncharacterized protein</fullName>
    </submittedName>
</protein>
<dbReference type="Proteomes" id="UP000027138">
    <property type="component" value="Unassembled WGS sequence"/>
</dbReference>
<gene>
    <name evidence="2" type="ORF">JCGZ_19395</name>
</gene>
<feature type="region of interest" description="Disordered" evidence="1">
    <location>
        <begin position="107"/>
        <end position="132"/>
    </location>
</feature>
<evidence type="ECO:0000256" key="1">
    <source>
        <dbReference type="SAM" id="MobiDB-lite"/>
    </source>
</evidence>
<evidence type="ECO:0000313" key="2">
    <source>
        <dbReference type="EMBL" id="KDP29292.1"/>
    </source>
</evidence>
<feature type="compositionally biased region" description="Basic and acidic residues" evidence="1">
    <location>
        <begin position="111"/>
        <end position="132"/>
    </location>
</feature>
<keyword evidence="3" id="KW-1185">Reference proteome</keyword>
<proteinExistence type="predicted"/>
<evidence type="ECO:0000313" key="3">
    <source>
        <dbReference type="Proteomes" id="UP000027138"/>
    </source>
</evidence>
<sequence>MPIKNQISESGSVRKSQCFCLSGFAGNSPVSSRTAAGAAVHCGWKVMDAENRALSHHLAQISRRSPFFMLVGEIGPLIGQNRLNRSIEPPLASQLIQEKGTAARPCYSARRSCERGEDGTSSGDRRRIDTKQ</sequence>
<reference evidence="2 3" key="1">
    <citation type="journal article" date="2014" name="PLoS ONE">
        <title>Global Analysis of Gene Expression Profiles in Physic Nut (Jatropha curcas L.) Seedlings Exposed to Salt Stress.</title>
        <authorList>
            <person name="Zhang L."/>
            <person name="Zhang C."/>
            <person name="Wu P."/>
            <person name="Chen Y."/>
            <person name="Li M."/>
            <person name="Jiang H."/>
            <person name="Wu G."/>
        </authorList>
    </citation>
    <scope>NUCLEOTIDE SEQUENCE [LARGE SCALE GENOMIC DNA]</scope>
    <source>
        <strain evidence="3">cv. GZQX0401</strain>
        <tissue evidence="2">Young leaves</tissue>
    </source>
</reference>
<name>A0A067JZK0_JATCU</name>
<dbReference type="EMBL" id="KK914758">
    <property type="protein sequence ID" value="KDP29292.1"/>
    <property type="molecule type" value="Genomic_DNA"/>
</dbReference>
<dbReference type="AlphaFoldDB" id="A0A067JZK0"/>
<organism evidence="2 3">
    <name type="scientific">Jatropha curcas</name>
    <name type="common">Barbados nut</name>
    <dbReference type="NCBI Taxonomy" id="180498"/>
    <lineage>
        <taxon>Eukaryota</taxon>
        <taxon>Viridiplantae</taxon>
        <taxon>Streptophyta</taxon>
        <taxon>Embryophyta</taxon>
        <taxon>Tracheophyta</taxon>
        <taxon>Spermatophyta</taxon>
        <taxon>Magnoliopsida</taxon>
        <taxon>eudicotyledons</taxon>
        <taxon>Gunneridae</taxon>
        <taxon>Pentapetalae</taxon>
        <taxon>rosids</taxon>
        <taxon>fabids</taxon>
        <taxon>Malpighiales</taxon>
        <taxon>Euphorbiaceae</taxon>
        <taxon>Crotonoideae</taxon>
        <taxon>Jatropheae</taxon>
        <taxon>Jatropha</taxon>
    </lineage>
</organism>